<feature type="compositionally biased region" description="Polar residues" evidence="2">
    <location>
        <begin position="173"/>
        <end position="193"/>
    </location>
</feature>
<name>A0A0D1E0U2_MYCMD</name>
<dbReference type="GeneID" id="23567005"/>
<dbReference type="Pfam" id="PF01846">
    <property type="entry name" value="FF"/>
    <property type="match status" value="1"/>
</dbReference>
<dbReference type="GO" id="GO:0000398">
    <property type="term" value="P:mRNA splicing, via spliceosome"/>
    <property type="evidence" value="ECO:0000318"/>
    <property type="project" value="GO_Central"/>
</dbReference>
<evidence type="ECO:0000256" key="1">
    <source>
        <dbReference type="ARBA" id="ARBA00022737"/>
    </source>
</evidence>
<feature type="compositionally biased region" description="Acidic residues" evidence="2">
    <location>
        <begin position="154"/>
        <end position="169"/>
    </location>
</feature>
<dbReference type="OrthoDB" id="410044at2759"/>
<gene>
    <name evidence="4" type="ORF">UMAG_11076</name>
</gene>
<dbReference type="InterPro" id="IPR001202">
    <property type="entry name" value="WW_dom"/>
</dbReference>
<proteinExistence type="predicted"/>
<evidence type="ECO:0000313" key="4">
    <source>
        <dbReference type="EMBL" id="KIS68330.1"/>
    </source>
</evidence>
<dbReference type="PANTHER" id="PTHR15377">
    <property type="entry name" value="TRANSCRIPTION ELONGATION REGULATOR 1"/>
    <property type="match status" value="1"/>
</dbReference>
<dbReference type="InterPro" id="IPR045148">
    <property type="entry name" value="TCRG1-like"/>
</dbReference>
<dbReference type="eggNOG" id="KOG0155">
    <property type="taxonomic scope" value="Eukaryota"/>
</dbReference>
<dbReference type="InterPro" id="IPR036020">
    <property type="entry name" value="WW_dom_sf"/>
</dbReference>
<dbReference type="RefSeq" id="XP_011390083.1">
    <property type="nucleotide sequence ID" value="XM_011391781.1"/>
</dbReference>
<dbReference type="GO" id="GO:0005685">
    <property type="term" value="C:U1 snRNP"/>
    <property type="evidence" value="ECO:0000318"/>
    <property type="project" value="GO_Central"/>
</dbReference>
<dbReference type="InterPro" id="IPR002713">
    <property type="entry name" value="FF_domain"/>
</dbReference>
<reference evidence="4 5" key="1">
    <citation type="journal article" date="2006" name="Nature">
        <title>Insights from the genome of the biotrophic fungal plant pathogen Ustilago maydis.</title>
        <authorList>
            <person name="Kamper J."/>
            <person name="Kahmann R."/>
            <person name="Bolker M."/>
            <person name="Ma L.J."/>
            <person name="Brefort T."/>
            <person name="Saville B.J."/>
            <person name="Banuett F."/>
            <person name="Kronstad J.W."/>
            <person name="Gold S.E."/>
            <person name="Muller O."/>
            <person name="Perlin M.H."/>
            <person name="Wosten H.A."/>
            <person name="de Vries R."/>
            <person name="Ruiz-Herrera J."/>
            <person name="Reynaga-Pena C.G."/>
            <person name="Snetselaar K."/>
            <person name="McCann M."/>
            <person name="Perez-Martin J."/>
            <person name="Feldbrugge M."/>
            <person name="Basse C.W."/>
            <person name="Steinberg G."/>
            <person name="Ibeas J.I."/>
            <person name="Holloman W."/>
            <person name="Guzman P."/>
            <person name="Farman M."/>
            <person name="Stajich J.E."/>
            <person name="Sentandreu R."/>
            <person name="Gonzalez-Prieto J.M."/>
            <person name="Kennell J.C."/>
            <person name="Molina L."/>
            <person name="Schirawski J."/>
            <person name="Mendoza-Mendoza A."/>
            <person name="Greilinger D."/>
            <person name="Munch K."/>
            <person name="Rossel N."/>
            <person name="Scherer M."/>
            <person name="Vranes M."/>
            <person name="Ladendorf O."/>
            <person name="Vincon V."/>
            <person name="Fuchs U."/>
            <person name="Sandrock B."/>
            <person name="Meng S."/>
            <person name="Ho E.C."/>
            <person name="Cahill M.J."/>
            <person name="Boyce K.J."/>
            <person name="Klose J."/>
            <person name="Klosterman S.J."/>
            <person name="Deelstra H.J."/>
            <person name="Ortiz-Castellanos L."/>
            <person name="Li W."/>
            <person name="Sanchez-Alonso P."/>
            <person name="Schreier P.H."/>
            <person name="Hauser-Hahn I."/>
            <person name="Vaupel M."/>
            <person name="Koopmann E."/>
            <person name="Friedrich G."/>
            <person name="Voss H."/>
            <person name="Schluter T."/>
            <person name="Margolis J."/>
            <person name="Platt D."/>
            <person name="Swimmer C."/>
            <person name="Gnirke A."/>
            <person name="Chen F."/>
            <person name="Vysotskaia V."/>
            <person name="Mannhaupt G."/>
            <person name="Guldener U."/>
            <person name="Munsterkotter M."/>
            <person name="Haase D."/>
            <person name="Oesterheld M."/>
            <person name="Mewes H.W."/>
            <person name="Mauceli E.W."/>
            <person name="DeCaprio D."/>
            <person name="Wade C.M."/>
            <person name="Butler J."/>
            <person name="Young S."/>
            <person name="Jaffe D.B."/>
            <person name="Calvo S."/>
            <person name="Nusbaum C."/>
            <person name="Galagan J."/>
            <person name="Birren B.W."/>
        </authorList>
    </citation>
    <scope>NUCLEOTIDE SEQUENCE [LARGE SCALE GENOMIC DNA]</scope>
    <source>
        <strain evidence="5">DSM 14603 / FGSC 9021 / UM521</strain>
    </source>
</reference>
<dbReference type="GO" id="GO:0003723">
    <property type="term" value="F:RNA binding"/>
    <property type="evidence" value="ECO:0000318"/>
    <property type="project" value="GO_Central"/>
</dbReference>
<dbReference type="Gene3D" id="2.20.70.10">
    <property type="match status" value="2"/>
</dbReference>
<accession>A0A0D1E0U2</accession>
<dbReference type="PROSITE" id="PS50020">
    <property type="entry name" value="WW_DOMAIN_2"/>
    <property type="match status" value="2"/>
</dbReference>
<feature type="domain" description="WW" evidence="3">
    <location>
        <begin position="11"/>
        <end position="44"/>
    </location>
</feature>
<dbReference type="GO" id="GO:0071004">
    <property type="term" value="C:U2-type prespliceosome"/>
    <property type="evidence" value="ECO:0000318"/>
    <property type="project" value="GO_Central"/>
</dbReference>
<dbReference type="InParanoid" id="A0A0D1E0U2"/>
<feature type="compositionally biased region" description="Polar residues" evidence="2">
    <location>
        <begin position="248"/>
        <end position="257"/>
    </location>
</feature>
<protein>
    <recommendedName>
        <fullName evidence="3">WW domain-containing protein</fullName>
    </recommendedName>
</protein>
<feature type="domain" description="WW" evidence="3">
    <location>
        <begin position="58"/>
        <end position="91"/>
    </location>
</feature>
<dbReference type="GO" id="GO:0070063">
    <property type="term" value="F:RNA polymerase binding"/>
    <property type="evidence" value="ECO:0007669"/>
    <property type="project" value="InterPro"/>
</dbReference>
<dbReference type="CDD" id="cd00201">
    <property type="entry name" value="WW"/>
    <property type="match status" value="2"/>
</dbReference>
<dbReference type="PANTHER" id="PTHR15377:SF3">
    <property type="entry name" value="WW DOMAIN-CONTAINING PROTEIN"/>
    <property type="match status" value="1"/>
</dbReference>
<dbReference type="KEGG" id="uma:UMAG_11076"/>
<dbReference type="EMBL" id="CM003148">
    <property type="protein sequence ID" value="KIS68330.1"/>
    <property type="molecule type" value="Genomic_DNA"/>
</dbReference>
<organism evidence="4 5">
    <name type="scientific">Mycosarcoma maydis</name>
    <name type="common">Corn smut fungus</name>
    <name type="synonym">Ustilago maydis</name>
    <dbReference type="NCBI Taxonomy" id="5270"/>
    <lineage>
        <taxon>Eukaryota</taxon>
        <taxon>Fungi</taxon>
        <taxon>Dikarya</taxon>
        <taxon>Basidiomycota</taxon>
        <taxon>Ustilaginomycotina</taxon>
        <taxon>Ustilaginomycetes</taxon>
        <taxon>Ustilaginales</taxon>
        <taxon>Ustilaginaceae</taxon>
        <taxon>Mycosarcoma</taxon>
    </lineage>
</organism>
<dbReference type="SUPFAM" id="SSF51045">
    <property type="entry name" value="WW domain"/>
    <property type="match status" value="2"/>
</dbReference>
<dbReference type="Proteomes" id="UP000000561">
    <property type="component" value="Chromosome 9"/>
</dbReference>
<dbReference type="SMART" id="SM00441">
    <property type="entry name" value="FF"/>
    <property type="match status" value="3"/>
</dbReference>
<feature type="compositionally biased region" description="Basic residues" evidence="2">
    <location>
        <begin position="124"/>
        <end position="133"/>
    </location>
</feature>
<dbReference type="PROSITE" id="PS01159">
    <property type="entry name" value="WW_DOMAIN_1"/>
    <property type="match status" value="1"/>
</dbReference>
<dbReference type="VEuPathDB" id="FungiDB:UMAG_11076"/>
<feature type="region of interest" description="Disordered" evidence="2">
    <location>
        <begin position="102"/>
        <end position="194"/>
    </location>
</feature>
<feature type="region of interest" description="Disordered" evidence="2">
    <location>
        <begin position="224"/>
        <end position="259"/>
    </location>
</feature>
<dbReference type="Gene3D" id="1.10.10.440">
    <property type="entry name" value="FF domain"/>
    <property type="match status" value="4"/>
</dbReference>
<dbReference type="InterPro" id="IPR036517">
    <property type="entry name" value="FF_domain_sf"/>
</dbReference>
<evidence type="ECO:0000313" key="5">
    <source>
        <dbReference type="Proteomes" id="UP000000561"/>
    </source>
</evidence>
<keyword evidence="1" id="KW-0677">Repeat</keyword>
<evidence type="ECO:0000259" key="3">
    <source>
        <dbReference type="PROSITE" id="PS50020"/>
    </source>
</evidence>
<feature type="compositionally biased region" description="Low complexity" evidence="2">
    <location>
        <begin position="224"/>
        <end position="238"/>
    </location>
</feature>
<dbReference type="SMART" id="SM00456">
    <property type="entry name" value="WW"/>
    <property type="match status" value="2"/>
</dbReference>
<feature type="compositionally biased region" description="Basic and acidic residues" evidence="2">
    <location>
        <begin position="102"/>
        <end position="123"/>
    </location>
</feature>
<dbReference type="FunFam" id="1.10.10.440:FF:000044">
    <property type="entry name" value="Transcription elongation regulator 1"/>
    <property type="match status" value="1"/>
</dbReference>
<dbReference type="AlphaFoldDB" id="A0A0D1E0U2"/>
<evidence type="ECO:0000256" key="2">
    <source>
        <dbReference type="SAM" id="MobiDB-lite"/>
    </source>
</evidence>
<sequence length="799" mass="91112">MMADNIGSSSALLPPGWTSHVSPAGRTYYHNPSTGVSTYAFPTPKPPKREKPVCKTPIPNTCGWLKVTTNRDNVFYFNPHTNRSEWLPPREVVAALKQMQEHELQEKEKAKRQQEQREREEHQRKKRERRERKRKLEEGVPITEFDASKRVCADDEEDGDEDEDEDDLDQEKSSTISSQSGPSVTGQFQSDGAQHNADVTMEDKNDDNDDDDEEWQRQIAEQMATEAQAETEAQAQAETETETETQAVQPSATPTTKSLEEIKTAFMTYLTSLNATRHEINPMAPYDVELCKFASHPSWIDLPKRERQDTFNEWCKLRIREKRAAKVGATASNACFSAGTNSISSSKAETALRSLLKAEVRSTRTKFSDFAKAFSDDPRFMSYGGSNSDRETLFKQHLVELGEEKRRAAQLAESEFLQLLSDKLGGNYRDKVAAAKADAALDKEHEKQRVMQVWMQAKRTPGIIEDARYDGVGSSTRRFELFGTWASGERRAACARACLKSGSWTSNRPDDAASKASNACDLDRKLKEKDEDRQAALRQREQKVRLERSRVERLNLSAMRNASREESLRCFEQLLLDRVHSADVDYETGMRRLCRDARFDSAQLTDADRKRLFEQHMSRLRAKQEDRLGVVFARHAPTLSTHREHVLALTRDDADLSHPPLSVYAQDETLLRAAYDRWHSHRCSQAEQDFKHMLSESAFVDFWGRLKSAFDASQSSTLTSVPKTKQHAILMHQPDDQDEQADASTSLIVMASKVDLNQIESVLKNDARFRAWNHDPETRRSWIRDHLQRLAAPAMSVHR</sequence>
<dbReference type="STRING" id="237631.A0A0D1E0U2"/>
<dbReference type="FunFam" id="2.20.70.10:FF:000121">
    <property type="entry name" value="Transcription elongation regulator 1"/>
    <property type="match status" value="1"/>
</dbReference>
<dbReference type="SUPFAM" id="SSF81698">
    <property type="entry name" value="FF domain"/>
    <property type="match status" value="3"/>
</dbReference>
<keyword evidence="5" id="KW-1185">Reference proteome</keyword>
<dbReference type="Pfam" id="PF00397">
    <property type="entry name" value="WW"/>
    <property type="match status" value="1"/>
</dbReference>